<evidence type="ECO:0000313" key="1">
    <source>
        <dbReference type="EMBL" id="DAE29845.1"/>
    </source>
</evidence>
<dbReference type="EMBL" id="BK059100">
    <property type="protein sequence ID" value="DAE29845.1"/>
    <property type="molecule type" value="Genomic_DNA"/>
</dbReference>
<reference evidence="1" key="1">
    <citation type="journal article" date="2021" name="Proc. Natl. Acad. Sci. U.S.A.">
        <title>A Catalog of Tens of Thousands of Viruses from Human Metagenomes Reveals Hidden Associations with Chronic Diseases.</title>
        <authorList>
            <person name="Tisza M.J."/>
            <person name="Buck C.B."/>
        </authorList>
    </citation>
    <scope>NUCLEOTIDE SEQUENCE</scope>
    <source>
        <strain evidence="1">CtqEG8</strain>
    </source>
</reference>
<name>A0A8S5RFK3_9VIRU</name>
<protein>
    <submittedName>
        <fullName evidence="1">Uncharacterized protein</fullName>
    </submittedName>
</protein>
<proteinExistence type="predicted"/>
<sequence>MDAVEFFKTVNRLCKNKDCKECPVYKNNTCCMVGFDDDSIKSIEETVSKVEQWAKDHPVKTRQSEFLKMLKMFPNAKNDDGVIIFCPRGFLPKGEAKAYCEKHGECIECCKDYWLTEVDDDD</sequence>
<accession>A0A8S5RFK3</accession>
<organism evidence="1">
    <name type="scientific">virus sp. ctqEG8</name>
    <dbReference type="NCBI Taxonomy" id="2827998"/>
    <lineage>
        <taxon>Viruses</taxon>
    </lineage>
</organism>